<keyword evidence="2" id="KW-1185">Reference proteome</keyword>
<evidence type="ECO:0000313" key="1">
    <source>
        <dbReference type="EMBL" id="MBA0668061.1"/>
    </source>
</evidence>
<gene>
    <name evidence="1" type="ORF">Goklo_001031</name>
</gene>
<organism evidence="1 2">
    <name type="scientific">Gossypium klotzschianum</name>
    <dbReference type="NCBI Taxonomy" id="34286"/>
    <lineage>
        <taxon>Eukaryota</taxon>
        <taxon>Viridiplantae</taxon>
        <taxon>Streptophyta</taxon>
        <taxon>Embryophyta</taxon>
        <taxon>Tracheophyta</taxon>
        <taxon>Spermatophyta</taxon>
        <taxon>Magnoliopsida</taxon>
        <taxon>eudicotyledons</taxon>
        <taxon>Gunneridae</taxon>
        <taxon>Pentapetalae</taxon>
        <taxon>rosids</taxon>
        <taxon>malvids</taxon>
        <taxon>Malvales</taxon>
        <taxon>Malvaceae</taxon>
        <taxon>Malvoideae</taxon>
        <taxon>Gossypium</taxon>
    </lineage>
</organism>
<comment type="caution">
    <text evidence="1">The sequence shown here is derived from an EMBL/GenBank/DDBJ whole genome shotgun (WGS) entry which is preliminary data.</text>
</comment>
<proteinExistence type="predicted"/>
<evidence type="ECO:0000313" key="2">
    <source>
        <dbReference type="Proteomes" id="UP000593573"/>
    </source>
</evidence>
<dbReference type="EMBL" id="JABFAB010000013">
    <property type="protein sequence ID" value="MBA0668061.1"/>
    <property type="molecule type" value="Genomic_DNA"/>
</dbReference>
<accession>A0A7J8VZ15</accession>
<protein>
    <submittedName>
        <fullName evidence="1">Uncharacterized protein</fullName>
    </submittedName>
</protein>
<name>A0A7J8VZ15_9ROSI</name>
<sequence length="42" mass="5139">MHPLENFMGFDLGILGYEEKSRRLRLEYLRVDHLPQSTRTYR</sequence>
<dbReference type="Proteomes" id="UP000593573">
    <property type="component" value="Unassembled WGS sequence"/>
</dbReference>
<reference evidence="1 2" key="1">
    <citation type="journal article" date="2019" name="Genome Biol. Evol.">
        <title>Insights into the evolution of the New World diploid cottons (Gossypium, subgenus Houzingenia) based on genome sequencing.</title>
        <authorList>
            <person name="Grover C.E."/>
            <person name="Arick M.A. 2nd"/>
            <person name="Thrash A."/>
            <person name="Conover J.L."/>
            <person name="Sanders W.S."/>
            <person name="Peterson D.G."/>
            <person name="Frelichowski J.E."/>
            <person name="Scheffler J.A."/>
            <person name="Scheffler B.E."/>
            <person name="Wendel J.F."/>
        </authorList>
    </citation>
    <scope>NUCLEOTIDE SEQUENCE [LARGE SCALE GENOMIC DNA]</scope>
    <source>
        <strain evidence="1">57</strain>
        <tissue evidence="1">Leaf</tissue>
    </source>
</reference>
<dbReference type="AlphaFoldDB" id="A0A7J8VZ15"/>